<dbReference type="EC" id="2.3.1.274" evidence="8 10"/>
<dbReference type="Pfam" id="PF02504">
    <property type="entry name" value="FA_synthesis"/>
    <property type="match status" value="1"/>
</dbReference>
<dbReference type="UniPathway" id="UPA00085"/>
<keyword evidence="11" id="KW-0012">Acyltransferase</keyword>
<name>A0A7S8FC79_9BACT</name>
<gene>
    <name evidence="10" type="primary">plsX</name>
    <name evidence="11" type="ORF">Nkreftii_000947</name>
</gene>
<dbReference type="KEGG" id="nkf:Nkreftii_000947"/>
<accession>A0A7S8FC79</accession>
<organism evidence="11 12">
    <name type="scientific">Candidatus Nitrospira kreftii</name>
    <dbReference type="NCBI Taxonomy" id="2652173"/>
    <lineage>
        <taxon>Bacteria</taxon>
        <taxon>Pseudomonadati</taxon>
        <taxon>Nitrospirota</taxon>
        <taxon>Nitrospiria</taxon>
        <taxon>Nitrospirales</taxon>
        <taxon>Nitrospiraceae</taxon>
        <taxon>Nitrospira</taxon>
    </lineage>
</organism>
<dbReference type="InterPro" id="IPR003664">
    <property type="entry name" value="FA_synthesis"/>
</dbReference>
<proteinExistence type="inferred from homology"/>
<evidence type="ECO:0000256" key="10">
    <source>
        <dbReference type="HAMAP-Rule" id="MF_00019"/>
    </source>
</evidence>
<comment type="similarity">
    <text evidence="10">Belongs to the PlsX family.</text>
</comment>
<comment type="pathway">
    <text evidence="10">Lipid metabolism; phospholipid metabolism.</text>
</comment>
<evidence type="ECO:0000313" key="11">
    <source>
        <dbReference type="EMBL" id="QPD03173.1"/>
    </source>
</evidence>
<dbReference type="PANTHER" id="PTHR30100:SF1">
    <property type="entry name" value="PHOSPHATE ACYLTRANSFERASE"/>
    <property type="match status" value="1"/>
</dbReference>
<dbReference type="SUPFAM" id="SSF53659">
    <property type="entry name" value="Isocitrate/Isopropylmalate dehydrogenase-like"/>
    <property type="match status" value="1"/>
</dbReference>
<dbReference type="Gene3D" id="3.40.718.10">
    <property type="entry name" value="Isopropylmalate Dehydrogenase"/>
    <property type="match status" value="1"/>
</dbReference>
<dbReference type="GO" id="GO:0008654">
    <property type="term" value="P:phospholipid biosynthetic process"/>
    <property type="evidence" value="ECO:0007669"/>
    <property type="project" value="UniProtKB-KW"/>
</dbReference>
<evidence type="ECO:0000256" key="4">
    <source>
        <dbReference type="ARBA" id="ARBA00022679"/>
    </source>
</evidence>
<sequence>MGQGTFITSLRTVLAVTLKTAQCTHRSVALGSQRIRCEPKGATHGQPLFPTPSVNTPSRMKIALDAVGGDHGPAPCIEGAVQAAKELDVEIILVGDETILKQECERLACHDSRISIRHASQVVEMHESPAAVARKKRDSSIWVGTELVKNGQAEAIVSPGNTGASMVASFFLLGLAKGVERPAIATSLPTLSGEAIMLDVGANVDCTAEHLEQFALMGNEYGKHLLGKPNPRVGLLSIGEEDSKGNEVTKEAFKRLKGSSLNFVGNVEGRDVYSGIADIVVCDGFIGNVALKISEGVAAMIKRLLLKEISGHFLGRLAYPFISGPLQNLKRKIDYAEFGGAPLLGVNGITMICHGRSSAKAIKNAIRRAKGMADSRVPELIQRDIEASHSQPSVELET</sequence>
<dbReference type="GO" id="GO:0006633">
    <property type="term" value="P:fatty acid biosynthetic process"/>
    <property type="evidence" value="ECO:0007669"/>
    <property type="project" value="UniProtKB-UniRule"/>
</dbReference>
<dbReference type="GO" id="GO:0005737">
    <property type="term" value="C:cytoplasm"/>
    <property type="evidence" value="ECO:0007669"/>
    <property type="project" value="UniProtKB-SubCell"/>
</dbReference>
<reference evidence="11 12" key="1">
    <citation type="journal article" date="2020" name="ISME J.">
        <title>Enrichment and physiological characterization of a novel comammox Nitrospira indicates ammonium inhibition of complete nitrification.</title>
        <authorList>
            <person name="Sakoula D."/>
            <person name="Koch H."/>
            <person name="Frank J."/>
            <person name="Jetten M.S.M."/>
            <person name="van Kessel M.A.H.J."/>
            <person name="Lucker S."/>
        </authorList>
    </citation>
    <scope>NUCLEOTIDE SEQUENCE [LARGE SCALE GENOMIC DNA]</scope>
    <source>
        <strain evidence="11">Comreactor17</strain>
    </source>
</reference>
<evidence type="ECO:0000256" key="9">
    <source>
        <dbReference type="ARBA" id="ARBA00046608"/>
    </source>
</evidence>
<evidence type="ECO:0000256" key="3">
    <source>
        <dbReference type="ARBA" id="ARBA00022516"/>
    </source>
</evidence>
<keyword evidence="2 10" id="KW-0963">Cytoplasm</keyword>
<dbReference type="InterPro" id="IPR012281">
    <property type="entry name" value="Phospholipid_synth_PlsX-like"/>
</dbReference>
<keyword evidence="3 10" id="KW-0444">Lipid biosynthesis</keyword>
<comment type="catalytic activity">
    <reaction evidence="1 10">
        <text>a fatty acyl-[ACP] + phosphate = an acyl phosphate + holo-[ACP]</text>
        <dbReference type="Rhea" id="RHEA:42292"/>
        <dbReference type="Rhea" id="RHEA-COMP:9685"/>
        <dbReference type="Rhea" id="RHEA-COMP:14125"/>
        <dbReference type="ChEBI" id="CHEBI:43474"/>
        <dbReference type="ChEBI" id="CHEBI:59918"/>
        <dbReference type="ChEBI" id="CHEBI:64479"/>
        <dbReference type="ChEBI" id="CHEBI:138651"/>
        <dbReference type="EC" id="2.3.1.274"/>
    </reaction>
</comment>
<dbReference type="Proteomes" id="UP000593737">
    <property type="component" value="Chromosome"/>
</dbReference>
<keyword evidence="7 10" id="KW-1208">Phospholipid metabolism</keyword>
<protein>
    <recommendedName>
        <fullName evidence="8 10">Phosphate acyltransferase</fullName>
        <ecNumber evidence="8 10">2.3.1.274</ecNumber>
    </recommendedName>
    <alternativeName>
        <fullName evidence="10">Acyl-ACP phosphotransacylase</fullName>
    </alternativeName>
    <alternativeName>
        <fullName evidence="10">Acyl-[acyl-carrier-protein]--phosphate acyltransferase</fullName>
    </alternativeName>
    <alternativeName>
        <fullName evidence="10">Phosphate-acyl-ACP acyltransferase</fullName>
    </alternativeName>
</protein>
<dbReference type="NCBIfam" id="TIGR00182">
    <property type="entry name" value="plsX"/>
    <property type="match status" value="1"/>
</dbReference>
<evidence type="ECO:0000256" key="6">
    <source>
        <dbReference type="ARBA" id="ARBA00023209"/>
    </source>
</evidence>
<evidence type="ECO:0000313" key="12">
    <source>
        <dbReference type="Proteomes" id="UP000593737"/>
    </source>
</evidence>
<dbReference type="PANTHER" id="PTHR30100">
    <property type="entry name" value="FATTY ACID/PHOSPHOLIPID SYNTHESIS PROTEIN PLSX"/>
    <property type="match status" value="1"/>
</dbReference>
<keyword evidence="4 10" id="KW-0808">Transferase</keyword>
<comment type="subcellular location">
    <subcellularLocation>
        <location evidence="10">Cytoplasm</location>
    </subcellularLocation>
    <text evidence="10">Associated with the membrane possibly through PlsY.</text>
</comment>
<dbReference type="PIRSF" id="PIRSF002465">
    <property type="entry name" value="Phsphlp_syn_PlsX"/>
    <property type="match status" value="1"/>
</dbReference>
<evidence type="ECO:0000256" key="7">
    <source>
        <dbReference type="ARBA" id="ARBA00023264"/>
    </source>
</evidence>
<dbReference type="AlphaFoldDB" id="A0A7S8FC79"/>
<evidence type="ECO:0000256" key="8">
    <source>
        <dbReference type="ARBA" id="ARBA00024069"/>
    </source>
</evidence>
<evidence type="ECO:0000256" key="2">
    <source>
        <dbReference type="ARBA" id="ARBA00022490"/>
    </source>
</evidence>
<dbReference type="GO" id="GO:0043811">
    <property type="term" value="F:phosphate:acyl-[acyl carrier protein] acyltransferase activity"/>
    <property type="evidence" value="ECO:0007669"/>
    <property type="project" value="UniProtKB-UniRule"/>
</dbReference>
<keyword evidence="5 10" id="KW-0443">Lipid metabolism</keyword>
<dbReference type="EMBL" id="CP047423">
    <property type="protein sequence ID" value="QPD03173.1"/>
    <property type="molecule type" value="Genomic_DNA"/>
</dbReference>
<keyword evidence="6 10" id="KW-0594">Phospholipid biosynthesis</keyword>
<comment type="subunit">
    <text evidence="9 10">Homodimer. Probably interacts with PlsY.</text>
</comment>
<evidence type="ECO:0000256" key="5">
    <source>
        <dbReference type="ARBA" id="ARBA00023098"/>
    </source>
</evidence>
<dbReference type="HAMAP" id="MF_00019">
    <property type="entry name" value="PlsX"/>
    <property type="match status" value="1"/>
</dbReference>
<comment type="function">
    <text evidence="10">Catalyzes the reversible formation of acyl-phosphate (acyl-PO(4)) from acyl-[acyl-carrier-protein] (acyl-ACP). This enzyme utilizes acyl-ACP as fatty acyl donor, but not acyl-CoA.</text>
</comment>
<evidence type="ECO:0000256" key="1">
    <source>
        <dbReference type="ARBA" id="ARBA00001232"/>
    </source>
</evidence>